<sequence>MRRDPEWAADLRRYGVSRPFLKEQSIWAVAVYRFGRRVDARREGVAKRLLSAGYWLAFRLVETVVGVSLPKGARIGGGLRIWHFGGVFVHPGAVIGRNCTLRQGVTIGNRREGGPAPVIGDEVEFGAYAQVLGGVRIGNGCRIGALSVVLCDLPDGATAVGAPARIVATRAAPRPATQQEVESVADAELVAEGGR</sequence>
<dbReference type="CDD" id="cd03354">
    <property type="entry name" value="LbH_SAT"/>
    <property type="match status" value="1"/>
</dbReference>
<dbReference type="Gene3D" id="2.160.10.10">
    <property type="entry name" value="Hexapeptide repeat proteins"/>
    <property type="match status" value="1"/>
</dbReference>
<evidence type="ECO:0000256" key="3">
    <source>
        <dbReference type="ARBA" id="ARBA00023315"/>
    </source>
</evidence>
<dbReference type="RefSeq" id="WP_169204480.1">
    <property type="nucleotide sequence ID" value="NZ_CP059560.1"/>
</dbReference>
<dbReference type="InterPro" id="IPR011004">
    <property type="entry name" value="Trimer_LpxA-like_sf"/>
</dbReference>
<evidence type="ECO:0000256" key="4">
    <source>
        <dbReference type="PIRNR" id="PIRNR000441"/>
    </source>
</evidence>
<protein>
    <recommendedName>
        <fullName evidence="4">Serine acetyltransferase</fullName>
        <ecNumber evidence="4">2.3.1.30</ecNumber>
    </recommendedName>
</protein>
<name>A0ABX1MK25_9RHOO</name>
<gene>
    <name evidence="5" type="ORF">GPA26_00740</name>
</gene>
<dbReference type="SUPFAM" id="SSF51161">
    <property type="entry name" value="Trimeric LpxA-like enzymes"/>
    <property type="match status" value="1"/>
</dbReference>
<evidence type="ECO:0000313" key="5">
    <source>
        <dbReference type="EMBL" id="NMF86998.1"/>
    </source>
</evidence>
<keyword evidence="2 4" id="KW-0808">Transferase</keyword>
<dbReference type="EMBL" id="WTVR01000001">
    <property type="protein sequence ID" value="NMF86998.1"/>
    <property type="molecule type" value="Genomic_DNA"/>
</dbReference>
<comment type="catalytic activity">
    <reaction evidence="4">
        <text>L-serine + acetyl-CoA = O-acetyl-L-serine + CoA</text>
        <dbReference type="Rhea" id="RHEA:24560"/>
        <dbReference type="ChEBI" id="CHEBI:33384"/>
        <dbReference type="ChEBI" id="CHEBI:57287"/>
        <dbReference type="ChEBI" id="CHEBI:57288"/>
        <dbReference type="ChEBI" id="CHEBI:58340"/>
        <dbReference type="EC" id="2.3.1.30"/>
    </reaction>
</comment>
<dbReference type="Pfam" id="PF00132">
    <property type="entry name" value="Hexapep"/>
    <property type="match status" value="1"/>
</dbReference>
<reference evidence="5 6" key="1">
    <citation type="submission" date="2019-12" db="EMBL/GenBank/DDBJ databases">
        <title>Comparative genomics gives insights into the taxonomy of the Azoarcus-Aromatoleum group and reveals separate origins of nif in the plant-associated Azoarcus and non-plant-associated Aromatoleum sub-groups.</title>
        <authorList>
            <person name="Lafos M."/>
            <person name="Maluk M."/>
            <person name="Batista M."/>
            <person name="Junghare M."/>
            <person name="Carmona M."/>
            <person name="Faoro H."/>
            <person name="Cruz L.M."/>
            <person name="Battistoni F."/>
            <person name="De Souza E."/>
            <person name="Pedrosa F."/>
            <person name="Chen W.-M."/>
            <person name="Poole P.S."/>
            <person name="Dixon R.A."/>
            <person name="James E.K."/>
        </authorList>
    </citation>
    <scope>NUCLEOTIDE SEQUENCE [LARGE SCALE GENOMIC DNA]</scope>
    <source>
        <strain evidence="5 6">ToN1</strain>
    </source>
</reference>
<dbReference type="EC" id="2.3.1.30" evidence="4"/>
<proteinExistence type="inferred from homology"/>
<dbReference type="InterPro" id="IPR045304">
    <property type="entry name" value="LbH_SAT"/>
</dbReference>
<dbReference type="Proteomes" id="UP000652074">
    <property type="component" value="Unassembled WGS sequence"/>
</dbReference>
<comment type="caution">
    <text evidence="5">The sequence shown here is derived from an EMBL/GenBank/DDBJ whole genome shotgun (WGS) entry which is preliminary data.</text>
</comment>
<keyword evidence="6" id="KW-1185">Reference proteome</keyword>
<dbReference type="InterPro" id="IPR005881">
    <property type="entry name" value="Ser_O-AcTrfase"/>
</dbReference>
<evidence type="ECO:0000256" key="2">
    <source>
        <dbReference type="ARBA" id="ARBA00022679"/>
    </source>
</evidence>
<evidence type="ECO:0000313" key="6">
    <source>
        <dbReference type="Proteomes" id="UP000652074"/>
    </source>
</evidence>
<evidence type="ECO:0000256" key="1">
    <source>
        <dbReference type="ARBA" id="ARBA00007274"/>
    </source>
</evidence>
<dbReference type="InterPro" id="IPR001451">
    <property type="entry name" value="Hexapep"/>
</dbReference>
<keyword evidence="3 4" id="KW-0012">Acyltransferase</keyword>
<comment type="similarity">
    <text evidence="1 4">Belongs to the transferase hexapeptide repeat family.</text>
</comment>
<dbReference type="PANTHER" id="PTHR42811">
    <property type="entry name" value="SERINE ACETYLTRANSFERASE"/>
    <property type="match status" value="1"/>
</dbReference>
<dbReference type="PIRSF" id="PIRSF000441">
    <property type="entry name" value="CysE"/>
    <property type="match status" value="1"/>
</dbReference>
<accession>A0ABX1MK25</accession>
<organism evidence="5 6">
    <name type="scientific">Aromatoleum petrolei</name>
    <dbReference type="NCBI Taxonomy" id="76116"/>
    <lineage>
        <taxon>Bacteria</taxon>
        <taxon>Pseudomonadati</taxon>
        <taxon>Pseudomonadota</taxon>
        <taxon>Betaproteobacteria</taxon>
        <taxon>Rhodocyclales</taxon>
        <taxon>Rhodocyclaceae</taxon>
        <taxon>Aromatoleum</taxon>
    </lineage>
</organism>